<proteinExistence type="predicted"/>
<protein>
    <submittedName>
        <fullName evidence="2">Helix-turn-helix transcriptional regulator</fullName>
    </submittedName>
</protein>
<dbReference type="EMBL" id="JASJOT010000011">
    <property type="protein sequence ID" value="MDJ1494784.1"/>
    <property type="molecule type" value="Genomic_DNA"/>
</dbReference>
<evidence type="ECO:0000259" key="1">
    <source>
        <dbReference type="PROSITE" id="PS50943"/>
    </source>
</evidence>
<dbReference type="CDD" id="cd00093">
    <property type="entry name" value="HTH_XRE"/>
    <property type="match status" value="1"/>
</dbReference>
<comment type="caution">
    <text evidence="2">The sequence shown here is derived from an EMBL/GenBank/DDBJ whole genome shotgun (WGS) entry which is preliminary data.</text>
</comment>
<dbReference type="Proteomes" id="UP001228581">
    <property type="component" value="Unassembled WGS sequence"/>
</dbReference>
<accession>A0ABT7CQ40</accession>
<dbReference type="Gene3D" id="1.10.260.40">
    <property type="entry name" value="lambda repressor-like DNA-binding domains"/>
    <property type="match status" value="1"/>
</dbReference>
<gene>
    <name evidence="2" type="ORF">QNI19_17730</name>
</gene>
<dbReference type="SMART" id="SM00530">
    <property type="entry name" value="HTH_XRE"/>
    <property type="match status" value="1"/>
</dbReference>
<dbReference type="Pfam" id="PF01381">
    <property type="entry name" value="HTH_3"/>
    <property type="match status" value="1"/>
</dbReference>
<dbReference type="PROSITE" id="PS50943">
    <property type="entry name" value="HTH_CROC1"/>
    <property type="match status" value="1"/>
</dbReference>
<evidence type="ECO:0000313" key="3">
    <source>
        <dbReference type="Proteomes" id="UP001228581"/>
    </source>
</evidence>
<dbReference type="InterPro" id="IPR001387">
    <property type="entry name" value="Cro/C1-type_HTH"/>
</dbReference>
<dbReference type="InterPro" id="IPR010982">
    <property type="entry name" value="Lambda_DNA-bd_dom_sf"/>
</dbReference>
<name>A0ABT7CQ40_9BACT</name>
<reference evidence="2 3" key="1">
    <citation type="submission" date="2023-05" db="EMBL/GenBank/DDBJ databases">
        <authorList>
            <person name="Zhang X."/>
        </authorList>
    </citation>
    <scope>NUCLEOTIDE SEQUENCE [LARGE SCALE GENOMIC DNA]</scope>
    <source>
        <strain evidence="2 3">DM2B3-1</strain>
    </source>
</reference>
<dbReference type="RefSeq" id="WP_313998226.1">
    <property type="nucleotide sequence ID" value="NZ_JASJOT010000011.1"/>
</dbReference>
<feature type="domain" description="HTH cro/C1-type" evidence="1">
    <location>
        <begin position="10"/>
        <end position="65"/>
    </location>
</feature>
<evidence type="ECO:0000313" key="2">
    <source>
        <dbReference type="EMBL" id="MDJ1494784.1"/>
    </source>
</evidence>
<sequence>MNLQDIGSRIYYLRTEVLNLPQRDFAQRMGIAQSHISKVEKGMSLPGCYFMAGLYKSYQININWLLSGEGELHIHS</sequence>
<organism evidence="2 3">
    <name type="scientific">Xanthocytophaga flava</name>
    <dbReference type="NCBI Taxonomy" id="3048013"/>
    <lineage>
        <taxon>Bacteria</taxon>
        <taxon>Pseudomonadati</taxon>
        <taxon>Bacteroidota</taxon>
        <taxon>Cytophagia</taxon>
        <taxon>Cytophagales</taxon>
        <taxon>Rhodocytophagaceae</taxon>
        <taxon>Xanthocytophaga</taxon>
    </lineage>
</organism>
<keyword evidence="3" id="KW-1185">Reference proteome</keyword>
<dbReference type="SUPFAM" id="SSF47413">
    <property type="entry name" value="lambda repressor-like DNA-binding domains"/>
    <property type="match status" value="1"/>
</dbReference>